<name>A0A554SH38_9ACTN</name>
<gene>
    <name evidence="1" type="ORF">FNM00_04320</name>
</gene>
<organism evidence="1 2">
    <name type="scientific">Aeromicrobium piscarium</name>
    <dbReference type="NCBI Taxonomy" id="2590901"/>
    <lineage>
        <taxon>Bacteria</taxon>
        <taxon>Bacillati</taxon>
        <taxon>Actinomycetota</taxon>
        <taxon>Actinomycetes</taxon>
        <taxon>Propionibacteriales</taxon>
        <taxon>Nocardioidaceae</taxon>
        <taxon>Aeromicrobium</taxon>
    </lineage>
</organism>
<dbReference type="NCBIfam" id="TIGR03843">
    <property type="entry name" value="SCO1664 family protein"/>
    <property type="match status" value="1"/>
</dbReference>
<dbReference type="AlphaFoldDB" id="A0A554SH38"/>
<dbReference type="InterPro" id="IPR022292">
    <property type="entry name" value="CHP03843"/>
</dbReference>
<sequence>MVESSDVAPELVLEGRILPASNATFYGHLGDTPVVYKPVAGERPLWDFPGAVLAHREIAARLVSETLGWDIVPPTWLGDGPHGEGMIQIWQETDPAQEPVTIVPAGEVPESGWKHVLDGVDADEQPVSVIHEDSAALRRMAVFDVLVNNADRKGGHVLAMPGGHRHGVDHGLTFHTEPKLRTVLWGWIGEPLTDDERAGAARVLAALDGELGARIRELLAEPEIDALRHRVDSLCQAGRFPSPVGEMPPVPWPPF</sequence>
<dbReference type="EMBL" id="VLNT01000002">
    <property type="protein sequence ID" value="TSD65651.1"/>
    <property type="molecule type" value="Genomic_DNA"/>
</dbReference>
<accession>A0A554SH38</accession>
<proteinExistence type="predicted"/>
<reference evidence="1 2" key="1">
    <citation type="submission" date="2019-07" db="EMBL/GenBank/DDBJ databases">
        <authorList>
            <person name="Zhao L.H."/>
        </authorList>
    </citation>
    <scope>NUCLEOTIDE SEQUENCE [LARGE SCALE GENOMIC DNA]</scope>
    <source>
        <strain evidence="1 2">Co35</strain>
    </source>
</reference>
<protein>
    <submittedName>
        <fullName evidence="1">SCO1664 family protein</fullName>
    </submittedName>
</protein>
<keyword evidence="2" id="KW-1185">Reference proteome</keyword>
<dbReference type="OrthoDB" id="3423180at2"/>
<evidence type="ECO:0000313" key="2">
    <source>
        <dbReference type="Proteomes" id="UP000316988"/>
    </source>
</evidence>
<evidence type="ECO:0000313" key="1">
    <source>
        <dbReference type="EMBL" id="TSD65651.1"/>
    </source>
</evidence>
<comment type="caution">
    <text evidence="1">The sequence shown here is derived from an EMBL/GenBank/DDBJ whole genome shotgun (WGS) entry which is preliminary data.</text>
</comment>
<dbReference type="RefSeq" id="WP_143911801.1">
    <property type="nucleotide sequence ID" value="NZ_VLNT01000002.1"/>
</dbReference>
<dbReference type="Proteomes" id="UP000316988">
    <property type="component" value="Unassembled WGS sequence"/>
</dbReference>